<evidence type="ECO:0000313" key="16">
    <source>
        <dbReference type="RefSeq" id="XP_021026915.1"/>
    </source>
</evidence>
<comment type="function">
    <text evidence="12">Acts as an atypical protein-lysine deacetylase in vitro. Catalyzes the deacetylation of lysine residues using CoA as substrate, generating acetyl-CoA and the free amine of protein-lysine residues. Additional experiments are however required to confirm the protein-lysine deacetylase activity in vivo. Has hydrolase activity towards various surrogate p-nitrophenyl (pNp) substrates, such as pNp-butyrate, pNp-acetate and pNp-octanoate in vitro, with a strong preference for pNp-acetate. May activate transcription.</text>
</comment>
<dbReference type="InterPro" id="IPR029058">
    <property type="entry name" value="AB_hydrolase_fold"/>
</dbReference>
<keyword evidence="3" id="KW-0963">Cytoplasm</keyword>
<comment type="similarity">
    <text evidence="8">Belongs to the AB hydrolase superfamily. ABHD14 family.</text>
</comment>
<dbReference type="GO" id="GO:0005737">
    <property type="term" value="C:cytoplasm"/>
    <property type="evidence" value="ECO:0007669"/>
    <property type="project" value="UniProtKB-SubCell"/>
</dbReference>
<evidence type="ECO:0000256" key="3">
    <source>
        <dbReference type="ARBA" id="ARBA00022490"/>
    </source>
</evidence>
<evidence type="ECO:0000256" key="12">
    <source>
        <dbReference type="ARBA" id="ARBA00045947"/>
    </source>
</evidence>
<evidence type="ECO:0000256" key="2">
    <source>
        <dbReference type="ARBA" id="ARBA00004496"/>
    </source>
</evidence>
<name>A0A6P5QA58_MUSCR</name>
<evidence type="ECO:0000256" key="13">
    <source>
        <dbReference type="ARBA" id="ARBA00049262"/>
    </source>
</evidence>
<organism evidence="15 16">
    <name type="scientific">Mus caroli</name>
    <name type="common">Ryukyu mouse</name>
    <name type="synonym">Ricefield mouse</name>
    <dbReference type="NCBI Taxonomy" id="10089"/>
    <lineage>
        <taxon>Eukaryota</taxon>
        <taxon>Metazoa</taxon>
        <taxon>Chordata</taxon>
        <taxon>Craniata</taxon>
        <taxon>Vertebrata</taxon>
        <taxon>Euteleostomi</taxon>
        <taxon>Mammalia</taxon>
        <taxon>Eutheria</taxon>
        <taxon>Euarchontoglires</taxon>
        <taxon>Glires</taxon>
        <taxon>Rodentia</taxon>
        <taxon>Myomorpha</taxon>
        <taxon>Muroidea</taxon>
        <taxon>Muridae</taxon>
        <taxon>Murinae</taxon>
        <taxon>Mus</taxon>
        <taxon>Mus</taxon>
    </lineage>
</organism>
<dbReference type="GO" id="GO:0016746">
    <property type="term" value="F:acyltransferase activity"/>
    <property type="evidence" value="ECO:0007669"/>
    <property type="project" value="UniProtKB-KW"/>
</dbReference>
<dbReference type="PANTHER" id="PTHR46197:SF2">
    <property type="entry name" value="PROTEIN-LYSINE DEACYLASE ABHD14B-RELATED"/>
    <property type="match status" value="1"/>
</dbReference>
<accession>A0A6P5QA58</accession>
<keyword evidence="15" id="KW-1185">Reference proteome</keyword>
<evidence type="ECO:0000256" key="6">
    <source>
        <dbReference type="ARBA" id="ARBA00023242"/>
    </source>
</evidence>
<dbReference type="Pfam" id="PF12697">
    <property type="entry name" value="Abhydrolase_6"/>
    <property type="match status" value="1"/>
</dbReference>
<comment type="subcellular location">
    <subcellularLocation>
        <location evidence="2">Cytoplasm</location>
    </subcellularLocation>
    <subcellularLocation>
        <location evidence="1">Nucleus</location>
    </subcellularLocation>
</comment>
<evidence type="ECO:0000256" key="7">
    <source>
        <dbReference type="ARBA" id="ARBA00023315"/>
    </source>
</evidence>
<proteinExistence type="inferred from homology"/>
<evidence type="ECO:0000259" key="14">
    <source>
        <dbReference type="Pfam" id="PF12697"/>
    </source>
</evidence>
<protein>
    <recommendedName>
        <fullName evidence="10">Putative protein-lysine deacylase ABHD14B</fullName>
    </recommendedName>
    <alternativeName>
        <fullName evidence="11">Alpha/beta hydrolase domain-containing protein 14B</fullName>
    </alternativeName>
</protein>
<dbReference type="Proteomes" id="UP000515126">
    <property type="component" value="Chromosome 9"/>
</dbReference>
<dbReference type="PANTHER" id="PTHR46197">
    <property type="entry name" value="PROTEIN ABHD14B-LIKE"/>
    <property type="match status" value="1"/>
</dbReference>
<keyword evidence="7" id="KW-0012">Acyltransferase</keyword>
<comment type="subunit">
    <text evidence="9">May interact with TAF1.</text>
</comment>
<sequence length="306" mass="32901">MRMQIADGFEIFNPVFDAHGVEVGLGKQVRSKNEGLKVRTSLVAACDQERAPGPPRPVPTPFLLLSPPVNSTRHSPAEDHAHFQVPRIFPGTSPLDMAGVDQREGTIQVQGQNLFFRETRPGSGQPVRFSVLLLHGIRFSSETWQNLGTLQRLAEAGYRAVAIDLPGLGRSKEAAAPAPIGEPAPGSFLAAVVDALELGPPVVISPSLSGMYSLPFLVAPGSQLRGFVPVAPICTDKINAVDYASVKTPALIVYGDQDPMGSSSFQHLKQLPNHRVLVMEGAGHPCYLDKPDEWHKGLLDFLQGLA</sequence>
<evidence type="ECO:0000256" key="5">
    <source>
        <dbReference type="ARBA" id="ARBA00022679"/>
    </source>
</evidence>
<evidence type="ECO:0000313" key="15">
    <source>
        <dbReference type="Proteomes" id="UP000515126"/>
    </source>
</evidence>
<evidence type="ECO:0000256" key="11">
    <source>
        <dbReference type="ARBA" id="ARBA00043029"/>
    </source>
</evidence>
<feature type="domain" description="AB hydrolase-1" evidence="14">
    <location>
        <begin position="131"/>
        <end position="223"/>
    </location>
</feature>
<dbReference type="CTD" id="84836"/>
<dbReference type="GO" id="GO:0045944">
    <property type="term" value="P:positive regulation of transcription by RNA polymerase II"/>
    <property type="evidence" value="ECO:0007669"/>
    <property type="project" value="TreeGrafter"/>
</dbReference>
<dbReference type="RefSeq" id="XP_021026915.1">
    <property type="nucleotide sequence ID" value="XM_021171256.2"/>
</dbReference>
<keyword evidence="6" id="KW-0539">Nucleus</keyword>
<reference evidence="16" key="1">
    <citation type="submission" date="2025-08" db="UniProtKB">
        <authorList>
            <consortium name="RefSeq"/>
        </authorList>
    </citation>
    <scope>IDENTIFICATION</scope>
</reference>
<dbReference type="SUPFAM" id="SSF53474">
    <property type="entry name" value="alpha/beta-Hydrolases"/>
    <property type="match status" value="1"/>
</dbReference>
<dbReference type="AlphaFoldDB" id="A0A6P5QA58"/>
<keyword evidence="5" id="KW-0808">Transferase</keyword>
<evidence type="ECO:0000256" key="4">
    <source>
        <dbReference type="ARBA" id="ARBA00022553"/>
    </source>
</evidence>
<dbReference type="FunFam" id="3.40.50.1820:FF:000077">
    <property type="entry name" value="Abhydrolase domain containing 14B"/>
    <property type="match status" value="1"/>
</dbReference>
<gene>
    <name evidence="16" type="primary">Abhd14b</name>
</gene>
<evidence type="ECO:0000256" key="8">
    <source>
        <dbReference type="ARBA" id="ARBA00037942"/>
    </source>
</evidence>
<evidence type="ECO:0000256" key="10">
    <source>
        <dbReference type="ARBA" id="ARBA00041074"/>
    </source>
</evidence>
<dbReference type="GO" id="GO:0016787">
    <property type="term" value="F:hydrolase activity"/>
    <property type="evidence" value="ECO:0007669"/>
    <property type="project" value="TreeGrafter"/>
</dbReference>
<dbReference type="GO" id="GO:0005634">
    <property type="term" value="C:nucleus"/>
    <property type="evidence" value="ECO:0007669"/>
    <property type="project" value="UniProtKB-SubCell"/>
</dbReference>
<comment type="catalytic activity">
    <reaction evidence="13">
        <text>L-lysyl-[protein] + acetyl-CoA = N(6)-acetyl-L-lysyl-[protein] + CoA + H(+)</text>
        <dbReference type="Rhea" id="RHEA:45948"/>
        <dbReference type="Rhea" id="RHEA-COMP:9752"/>
        <dbReference type="Rhea" id="RHEA-COMP:10731"/>
        <dbReference type="ChEBI" id="CHEBI:15378"/>
        <dbReference type="ChEBI" id="CHEBI:29969"/>
        <dbReference type="ChEBI" id="CHEBI:57287"/>
        <dbReference type="ChEBI" id="CHEBI:57288"/>
        <dbReference type="ChEBI" id="CHEBI:61930"/>
    </reaction>
    <physiologicalReaction direction="right-to-left" evidence="13">
        <dbReference type="Rhea" id="RHEA:45950"/>
    </physiologicalReaction>
</comment>
<keyword evidence="4" id="KW-0597">Phosphoprotein</keyword>
<evidence type="ECO:0000256" key="1">
    <source>
        <dbReference type="ARBA" id="ARBA00004123"/>
    </source>
</evidence>
<evidence type="ECO:0000256" key="9">
    <source>
        <dbReference type="ARBA" id="ARBA00038705"/>
    </source>
</evidence>
<dbReference type="InterPro" id="IPR000073">
    <property type="entry name" value="AB_hydrolase_1"/>
</dbReference>
<dbReference type="GeneID" id="110301038"/>
<dbReference type="Gene3D" id="3.40.50.1820">
    <property type="entry name" value="alpha/beta hydrolase"/>
    <property type="match status" value="1"/>
</dbReference>